<name>A0ABY5DXM6_9ACTN</name>
<dbReference type="PIRSF" id="PIRSF006755">
    <property type="entry name" value="DTB_synth"/>
    <property type="match status" value="1"/>
</dbReference>
<comment type="function">
    <text evidence="1">Catalyzes a mechanistically unusual reaction, the ATP-dependent insertion of CO2 between the N7 and N8 nitrogen atoms of 7,8-diaminopelargonic acid (DAPA, also called 7,8-diammoniononanoate) to form a ureido ring.</text>
</comment>
<gene>
    <name evidence="1 2" type="primary">bioD</name>
    <name evidence="2" type="ORF">NBH00_05520</name>
</gene>
<comment type="catalytic activity">
    <reaction evidence="1">
        <text>(7R,8S)-7,8-diammoniononanoate + CO2 + ATP = (4R,5S)-dethiobiotin + ADP + phosphate + 3 H(+)</text>
        <dbReference type="Rhea" id="RHEA:15805"/>
        <dbReference type="ChEBI" id="CHEBI:15378"/>
        <dbReference type="ChEBI" id="CHEBI:16526"/>
        <dbReference type="ChEBI" id="CHEBI:30616"/>
        <dbReference type="ChEBI" id="CHEBI:43474"/>
        <dbReference type="ChEBI" id="CHEBI:149469"/>
        <dbReference type="ChEBI" id="CHEBI:149473"/>
        <dbReference type="ChEBI" id="CHEBI:456216"/>
        <dbReference type="EC" id="6.3.3.3"/>
    </reaction>
</comment>
<evidence type="ECO:0000256" key="1">
    <source>
        <dbReference type="HAMAP-Rule" id="MF_00336"/>
    </source>
</evidence>
<feature type="binding site" evidence="1">
    <location>
        <position position="54"/>
    </location>
    <ligand>
        <name>Mg(2+)</name>
        <dbReference type="ChEBI" id="CHEBI:18420"/>
    </ligand>
</feature>
<dbReference type="PANTHER" id="PTHR43210:SF5">
    <property type="entry name" value="DETHIOBIOTIN SYNTHETASE"/>
    <property type="match status" value="1"/>
</dbReference>
<feature type="binding site" evidence="1">
    <location>
        <position position="113"/>
    </location>
    <ligand>
        <name>Mg(2+)</name>
        <dbReference type="ChEBI" id="CHEBI:18420"/>
    </ligand>
</feature>
<comment type="pathway">
    <text evidence="1">Cofactor biosynthesis; biotin biosynthesis; biotin from 7,8-diaminononanoate: step 1/2.</text>
</comment>
<accession>A0ABY5DXM6</accession>
<dbReference type="SUPFAM" id="SSF52540">
    <property type="entry name" value="P-loop containing nucleoside triphosphate hydrolases"/>
    <property type="match status" value="1"/>
</dbReference>
<organism evidence="2 3">
    <name type="scientific">Paraconexibacter antarcticus</name>
    <dbReference type="NCBI Taxonomy" id="2949664"/>
    <lineage>
        <taxon>Bacteria</taxon>
        <taxon>Bacillati</taxon>
        <taxon>Actinomycetota</taxon>
        <taxon>Thermoleophilia</taxon>
        <taxon>Solirubrobacterales</taxon>
        <taxon>Paraconexibacteraceae</taxon>
        <taxon>Paraconexibacter</taxon>
    </lineage>
</organism>
<comment type="subcellular location">
    <subcellularLocation>
        <location evidence="1">Cytoplasm</location>
    </subcellularLocation>
</comment>
<comment type="caution">
    <text evidence="1">Lacks conserved residue(s) required for the propagation of feature annotation.</text>
</comment>
<dbReference type="EMBL" id="CP098502">
    <property type="protein sequence ID" value="UTI65669.1"/>
    <property type="molecule type" value="Genomic_DNA"/>
</dbReference>
<keyword evidence="1" id="KW-0963">Cytoplasm</keyword>
<keyword evidence="1" id="KW-0093">Biotin biosynthesis</keyword>
<keyword evidence="1" id="KW-0479">Metal-binding</keyword>
<dbReference type="InterPro" id="IPR004472">
    <property type="entry name" value="DTB_synth_BioD"/>
</dbReference>
<dbReference type="Gene3D" id="3.40.50.300">
    <property type="entry name" value="P-loop containing nucleotide triphosphate hydrolases"/>
    <property type="match status" value="1"/>
</dbReference>
<keyword evidence="1" id="KW-0547">Nucleotide-binding</keyword>
<keyword evidence="1 2" id="KW-0436">Ligase</keyword>
<dbReference type="GO" id="GO:0004141">
    <property type="term" value="F:dethiobiotin synthase activity"/>
    <property type="evidence" value="ECO:0007669"/>
    <property type="project" value="UniProtKB-EC"/>
</dbReference>
<dbReference type="PANTHER" id="PTHR43210">
    <property type="entry name" value="DETHIOBIOTIN SYNTHETASE"/>
    <property type="match status" value="1"/>
</dbReference>
<dbReference type="HAMAP" id="MF_00336">
    <property type="entry name" value="BioD"/>
    <property type="match status" value="1"/>
</dbReference>
<comment type="cofactor">
    <cofactor evidence="1">
        <name>Mg(2+)</name>
        <dbReference type="ChEBI" id="CHEBI:18420"/>
    </cofactor>
</comment>
<feature type="binding site" evidence="1">
    <location>
        <begin position="205"/>
        <end position="207"/>
    </location>
    <ligand>
        <name>ATP</name>
        <dbReference type="ChEBI" id="CHEBI:30616"/>
    </ligand>
</feature>
<proteinExistence type="inferred from homology"/>
<keyword evidence="1" id="KW-0460">Magnesium</keyword>
<feature type="binding site" evidence="1">
    <location>
        <position position="54"/>
    </location>
    <ligand>
        <name>ATP</name>
        <dbReference type="ChEBI" id="CHEBI:30616"/>
    </ligand>
</feature>
<comment type="subunit">
    <text evidence="1">Homodimer.</text>
</comment>
<dbReference type="Pfam" id="PF13500">
    <property type="entry name" value="AAA_26"/>
    <property type="match status" value="1"/>
</dbReference>
<protein>
    <recommendedName>
        <fullName evidence="1">ATP-dependent dethiobiotin synthetase BioD</fullName>
        <ecNumber evidence="1">6.3.3.3</ecNumber>
    </recommendedName>
    <alternativeName>
        <fullName evidence="1">DTB synthetase</fullName>
        <shortName evidence="1">DTBS</shortName>
    </alternativeName>
    <alternativeName>
        <fullName evidence="1">Dethiobiotin synthase</fullName>
    </alternativeName>
</protein>
<sequence length="226" mass="22991">MPGCFVTATDTGVGKTVVAATIAAGLRVQGVRVAASKPVVTGIDEPDPGGMPADHVLLAACTGQAPEDVTPVTFRPAVSPHLAADQAGTALDPEALLAHARAVGAAAEVIVVEGVGGLLVPLTRTWSIRDHAVALGLPLVVVARPALGTLNHTLLTLEAARGAGLEVRAVVLTPWPAEPSALEADNLATLRELGGTPVWTLPRLPVLTPAALAEASEGWPLRDWTA</sequence>
<feature type="active site" evidence="1">
    <location>
        <position position="37"/>
    </location>
</feature>
<dbReference type="CDD" id="cd03109">
    <property type="entry name" value="DTBS"/>
    <property type="match status" value="1"/>
</dbReference>
<reference evidence="2 3" key="1">
    <citation type="submission" date="2022-06" db="EMBL/GenBank/DDBJ databases">
        <title>Paraconexibacter antarcticus.</title>
        <authorList>
            <person name="Kim C.S."/>
        </authorList>
    </citation>
    <scope>NUCLEOTIDE SEQUENCE [LARGE SCALE GENOMIC DNA]</scope>
    <source>
        <strain evidence="2 3">02-257</strain>
    </source>
</reference>
<dbReference type="InterPro" id="IPR027417">
    <property type="entry name" value="P-loop_NTPase"/>
</dbReference>
<keyword evidence="3" id="KW-1185">Reference proteome</keyword>
<dbReference type="EC" id="6.3.3.3" evidence="1"/>
<evidence type="ECO:0000313" key="2">
    <source>
        <dbReference type="EMBL" id="UTI65669.1"/>
    </source>
</evidence>
<dbReference type="Proteomes" id="UP001056035">
    <property type="component" value="Chromosome"/>
</dbReference>
<feature type="binding site" evidence="1">
    <location>
        <position position="16"/>
    </location>
    <ligand>
        <name>Mg(2+)</name>
        <dbReference type="ChEBI" id="CHEBI:18420"/>
    </ligand>
</feature>
<dbReference type="RefSeq" id="WP_254572348.1">
    <property type="nucleotide sequence ID" value="NZ_CP098502.1"/>
</dbReference>
<feature type="binding site" evidence="1">
    <location>
        <begin position="113"/>
        <end position="116"/>
    </location>
    <ligand>
        <name>ATP</name>
        <dbReference type="ChEBI" id="CHEBI:30616"/>
    </ligand>
</feature>
<comment type="similarity">
    <text evidence="1">Belongs to the dethiobiotin synthetase family.</text>
</comment>
<feature type="binding site" evidence="1">
    <location>
        <position position="41"/>
    </location>
    <ligand>
        <name>substrate</name>
    </ligand>
</feature>
<feature type="binding site" evidence="1">
    <location>
        <begin position="12"/>
        <end position="17"/>
    </location>
    <ligand>
        <name>ATP</name>
        <dbReference type="ChEBI" id="CHEBI:30616"/>
    </ligand>
</feature>
<keyword evidence="1" id="KW-0067">ATP-binding</keyword>
<dbReference type="NCBIfam" id="TIGR00347">
    <property type="entry name" value="bioD"/>
    <property type="match status" value="1"/>
</dbReference>
<evidence type="ECO:0000313" key="3">
    <source>
        <dbReference type="Proteomes" id="UP001056035"/>
    </source>
</evidence>